<reference evidence="3" key="2">
    <citation type="submission" date="2021-04" db="EMBL/GenBank/DDBJ databases">
        <authorList>
            <person name="Gilroy R."/>
        </authorList>
    </citation>
    <scope>NUCLEOTIDE SEQUENCE</scope>
    <source>
        <strain evidence="3">26628</strain>
    </source>
</reference>
<dbReference type="InterPro" id="IPR032466">
    <property type="entry name" value="Metal_Hydrolase"/>
</dbReference>
<dbReference type="InterPro" id="IPR032465">
    <property type="entry name" value="ACMSD"/>
</dbReference>
<gene>
    <name evidence="3" type="ORF">H9737_02620</name>
</gene>
<dbReference type="Pfam" id="PF04909">
    <property type="entry name" value="Amidohydro_2"/>
    <property type="match status" value="1"/>
</dbReference>
<dbReference type="CDD" id="cd01292">
    <property type="entry name" value="metallo-dependent_hydrolases"/>
    <property type="match status" value="1"/>
</dbReference>
<evidence type="ECO:0000313" key="3">
    <source>
        <dbReference type="EMBL" id="HIX46567.1"/>
    </source>
</evidence>
<evidence type="ECO:0000259" key="2">
    <source>
        <dbReference type="Pfam" id="PF04909"/>
    </source>
</evidence>
<dbReference type="Proteomes" id="UP000824249">
    <property type="component" value="Unassembled WGS sequence"/>
</dbReference>
<dbReference type="AlphaFoldDB" id="A0A9D2AQI5"/>
<protein>
    <submittedName>
        <fullName evidence="3">Amidohydrolase family protein</fullName>
    </submittedName>
</protein>
<dbReference type="GO" id="GO:0019748">
    <property type="term" value="P:secondary metabolic process"/>
    <property type="evidence" value="ECO:0007669"/>
    <property type="project" value="TreeGrafter"/>
</dbReference>
<dbReference type="EMBL" id="DXFD01000044">
    <property type="protein sequence ID" value="HIX46567.1"/>
    <property type="molecule type" value="Genomic_DNA"/>
</dbReference>
<evidence type="ECO:0000313" key="4">
    <source>
        <dbReference type="Proteomes" id="UP000824249"/>
    </source>
</evidence>
<accession>A0A9D2AQI5</accession>
<dbReference type="GO" id="GO:0005737">
    <property type="term" value="C:cytoplasm"/>
    <property type="evidence" value="ECO:0007669"/>
    <property type="project" value="TreeGrafter"/>
</dbReference>
<name>A0A9D2AQI5_9FIRM</name>
<proteinExistence type="predicted"/>
<dbReference type="PANTHER" id="PTHR21240:SF28">
    <property type="entry name" value="ISO-OROTATE DECARBOXYLASE (EUROFUNG)"/>
    <property type="match status" value="1"/>
</dbReference>
<sequence length="264" mass="29486">MLIDFHAHVFLDKLAPRAVQSLAERAHIVPHTDGTLRGTQRVMREGGVDRFVCLNIAVAPRTEAHVNDFAISLLSVPEAIPFGSVHPDSPHALDELRRLHEAGVRGVKFHNEYQDFYVDDKRAFPLYERCAEYGMIMLFHGGADWGFQPPAKAPPQRMRAVADAFPQAKIVVAHLGGQDMAEDAIRYLAASSVYIDTSFTACSVPVERVERVIRAFGTERVLFGTDCPWDTPADTVRHLRSAHFSEAELDRIFSKNALRLLGEL</sequence>
<dbReference type="PANTHER" id="PTHR21240">
    <property type="entry name" value="2-AMINO-3-CARBOXYLMUCONATE-6-SEMIALDEHYDE DECARBOXYLASE"/>
    <property type="match status" value="1"/>
</dbReference>
<comment type="caution">
    <text evidence="3">The sequence shown here is derived from an EMBL/GenBank/DDBJ whole genome shotgun (WGS) entry which is preliminary data.</text>
</comment>
<evidence type="ECO:0000256" key="1">
    <source>
        <dbReference type="ARBA" id="ARBA00023239"/>
    </source>
</evidence>
<dbReference type="GO" id="GO:0016831">
    <property type="term" value="F:carboxy-lyase activity"/>
    <property type="evidence" value="ECO:0007669"/>
    <property type="project" value="InterPro"/>
</dbReference>
<feature type="domain" description="Amidohydrolase-related" evidence="2">
    <location>
        <begin position="3"/>
        <end position="262"/>
    </location>
</feature>
<reference evidence="3" key="1">
    <citation type="journal article" date="2021" name="PeerJ">
        <title>Extensive microbial diversity within the chicken gut microbiome revealed by metagenomics and culture.</title>
        <authorList>
            <person name="Gilroy R."/>
            <person name="Ravi A."/>
            <person name="Getino M."/>
            <person name="Pursley I."/>
            <person name="Horton D.L."/>
            <person name="Alikhan N.F."/>
            <person name="Baker D."/>
            <person name="Gharbi K."/>
            <person name="Hall N."/>
            <person name="Watson M."/>
            <person name="Adriaenssens E.M."/>
            <person name="Foster-Nyarko E."/>
            <person name="Jarju S."/>
            <person name="Secka A."/>
            <person name="Antonio M."/>
            <person name="Oren A."/>
            <person name="Chaudhuri R.R."/>
            <person name="La Ragione R."/>
            <person name="Hildebrand F."/>
            <person name="Pallen M.J."/>
        </authorList>
    </citation>
    <scope>NUCLEOTIDE SEQUENCE</scope>
    <source>
        <strain evidence="3">26628</strain>
    </source>
</reference>
<dbReference type="Gene3D" id="3.20.20.140">
    <property type="entry name" value="Metal-dependent hydrolases"/>
    <property type="match status" value="1"/>
</dbReference>
<dbReference type="GO" id="GO:0016787">
    <property type="term" value="F:hydrolase activity"/>
    <property type="evidence" value="ECO:0007669"/>
    <property type="project" value="InterPro"/>
</dbReference>
<dbReference type="SUPFAM" id="SSF51556">
    <property type="entry name" value="Metallo-dependent hydrolases"/>
    <property type="match status" value="1"/>
</dbReference>
<organism evidence="3 4">
    <name type="scientific">Candidatus Borkfalkia faecigallinarum</name>
    <dbReference type="NCBI Taxonomy" id="2838509"/>
    <lineage>
        <taxon>Bacteria</taxon>
        <taxon>Bacillati</taxon>
        <taxon>Bacillota</taxon>
        <taxon>Clostridia</taxon>
        <taxon>Christensenellales</taxon>
        <taxon>Christensenellaceae</taxon>
        <taxon>Candidatus Borkfalkia</taxon>
    </lineage>
</organism>
<dbReference type="InterPro" id="IPR006680">
    <property type="entry name" value="Amidohydro-rel"/>
</dbReference>
<keyword evidence="1" id="KW-0456">Lyase</keyword>